<dbReference type="Proteomes" id="UP000247540">
    <property type="component" value="Unassembled WGS sequence"/>
</dbReference>
<name>A0A318SIW3_9BURK</name>
<gene>
    <name evidence="2" type="ORF">DFQ15_10418</name>
</gene>
<organism evidence="2 3">
    <name type="scientific">Xylophilus ampelinus</name>
    <dbReference type="NCBI Taxonomy" id="54067"/>
    <lineage>
        <taxon>Bacteria</taxon>
        <taxon>Pseudomonadati</taxon>
        <taxon>Pseudomonadota</taxon>
        <taxon>Betaproteobacteria</taxon>
        <taxon>Burkholderiales</taxon>
        <taxon>Xylophilus</taxon>
    </lineage>
</organism>
<feature type="signal peptide" evidence="1">
    <location>
        <begin position="1"/>
        <end position="42"/>
    </location>
</feature>
<keyword evidence="1" id="KW-0732">Signal</keyword>
<proteinExistence type="predicted"/>
<feature type="chain" id="PRO_5016325937" evidence="1">
    <location>
        <begin position="43"/>
        <end position="144"/>
    </location>
</feature>
<dbReference type="AlphaFoldDB" id="A0A318SIW3"/>
<dbReference type="EMBL" id="QJTC01000004">
    <property type="protein sequence ID" value="PYE78826.1"/>
    <property type="molecule type" value="Genomic_DNA"/>
</dbReference>
<comment type="caution">
    <text evidence="2">The sequence shown here is derived from an EMBL/GenBank/DDBJ whole genome shotgun (WGS) entry which is preliminary data.</text>
</comment>
<evidence type="ECO:0000256" key="1">
    <source>
        <dbReference type="SAM" id="SignalP"/>
    </source>
</evidence>
<evidence type="ECO:0000313" key="3">
    <source>
        <dbReference type="Proteomes" id="UP000247540"/>
    </source>
</evidence>
<protein>
    <submittedName>
        <fullName evidence="2">Uncharacterized protein</fullName>
    </submittedName>
</protein>
<evidence type="ECO:0000313" key="2">
    <source>
        <dbReference type="EMBL" id="PYE78826.1"/>
    </source>
</evidence>
<dbReference type="RefSeq" id="WP_233504271.1">
    <property type="nucleotide sequence ID" value="NZ_JAMOFZ010000004.1"/>
</dbReference>
<reference evidence="2 3" key="1">
    <citation type="submission" date="2018-06" db="EMBL/GenBank/DDBJ databases">
        <title>Genomic Encyclopedia of Type Strains, Phase III (KMG-III): the genomes of soil and plant-associated and newly described type strains.</title>
        <authorList>
            <person name="Whitman W."/>
        </authorList>
    </citation>
    <scope>NUCLEOTIDE SEQUENCE [LARGE SCALE GENOMIC DNA]</scope>
    <source>
        <strain evidence="2 3">CECT 7646</strain>
    </source>
</reference>
<accession>A0A318SIW3</accession>
<sequence>MTRCARRLGATPAPPLLSSARRHAAGLALLCCAWGACFSLQAQTAASMAAVRNFPETAMRGQLRVTYPPVVLMDGRPDRLSVGGLIRDTQGRAVLSATLAEQDLTVNYRRDAFGEIAEVWLLTPEEAALRPGKQRSLLESLFGS</sequence>
<keyword evidence="3" id="KW-1185">Reference proteome</keyword>